<gene>
    <name evidence="8" type="ORF">FHR99_002742</name>
</gene>
<dbReference type="FunFam" id="1.10.630.10:FF:000018">
    <property type="entry name" value="Cytochrome P450 monooxygenase"/>
    <property type="match status" value="1"/>
</dbReference>
<comment type="caution">
    <text evidence="8">The sequence shown here is derived from an EMBL/GenBank/DDBJ whole genome shotgun (WGS) entry which is preliminary data.</text>
</comment>
<evidence type="ECO:0000313" key="9">
    <source>
        <dbReference type="Proteomes" id="UP000537130"/>
    </source>
</evidence>
<keyword evidence="3 7" id="KW-0479">Metal-binding</keyword>
<name>A0A7W4Z6N3_9GAMM</name>
<sequence length="401" mass="45360">MQLSDIDIYNPDNYVAAVPHEQFTLLRDEAPVYWHAHPDGGGYWVISRYEDVRAVSRDHATFSAQRGFVMVDELPPEILGMAQGQLLGMDPPNHGPIRRAVIERFTSKMLVQMEPMVREIARDALLAAREKPDCNFVFDAAGNLPTAVICSLMGVPKDMWGQIRHWSDMQTSAGDPDLGASPEETQQISMEMGMYGYQLATERQNSDADDLISLLINVEVDGHKVTAEEFASLFIQITVAGNETTRSMIASGMYELLKRPELYRKLEANPELLPGAVEEMLRWSTPLHYFRRTATCDTELHGQQIKENDRVVMLYSSANFDERVFENPQEFDIERSPNPHLAFGHGIHLCLGANLARLEAKIFFEEFFKLFAGAELTGEPKRIRSNLVNGFKDLPVRLMPR</sequence>
<dbReference type="PRINTS" id="PR00359">
    <property type="entry name" value="BP450"/>
</dbReference>
<keyword evidence="5 7" id="KW-0408">Iron</keyword>
<protein>
    <submittedName>
        <fullName evidence="8">Cytochrome P450</fullName>
    </submittedName>
</protein>
<evidence type="ECO:0000256" key="3">
    <source>
        <dbReference type="ARBA" id="ARBA00022723"/>
    </source>
</evidence>
<dbReference type="RefSeq" id="WP_183411252.1">
    <property type="nucleotide sequence ID" value="NZ_JACHWY010000003.1"/>
</dbReference>
<evidence type="ECO:0000256" key="1">
    <source>
        <dbReference type="ARBA" id="ARBA00010617"/>
    </source>
</evidence>
<organism evidence="8 9">
    <name type="scientific">Litorivivens lipolytica</name>
    <dbReference type="NCBI Taxonomy" id="1524264"/>
    <lineage>
        <taxon>Bacteria</taxon>
        <taxon>Pseudomonadati</taxon>
        <taxon>Pseudomonadota</taxon>
        <taxon>Gammaproteobacteria</taxon>
        <taxon>Litorivivens</taxon>
    </lineage>
</organism>
<reference evidence="8 9" key="1">
    <citation type="submission" date="2020-08" db="EMBL/GenBank/DDBJ databases">
        <title>Genomic Encyclopedia of Type Strains, Phase III (KMG-III): the genomes of soil and plant-associated and newly described type strains.</title>
        <authorList>
            <person name="Whitman W."/>
        </authorList>
    </citation>
    <scope>NUCLEOTIDE SEQUENCE [LARGE SCALE GENOMIC DNA]</scope>
    <source>
        <strain evidence="8 9">CECT 8654</strain>
    </source>
</reference>
<dbReference type="InterPro" id="IPR002397">
    <property type="entry name" value="Cyt_P450_B"/>
</dbReference>
<dbReference type="GO" id="GO:0005506">
    <property type="term" value="F:iron ion binding"/>
    <property type="evidence" value="ECO:0007669"/>
    <property type="project" value="InterPro"/>
</dbReference>
<dbReference type="CDD" id="cd11033">
    <property type="entry name" value="CYP142-like"/>
    <property type="match status" value="1"/>
</dbReference>
<dbReference type="GO" id="GO:0036199">
    <property type="term" value="F:cholest-4-en-3-one 26-monooxygenase activity"/>
    <property type="evidence" value="ECO:0007669"/>
    <property type="project" value="TreeGrafter"/>
</dbReference>
<evidence type="ECO:0000256" key="7">
    <source>
        <dbReference type="RuleBase" id="RU000461"/>
    </source>
</evidence>
<keyword evidence="2 7" id="KW-0349">Heme</keyword>
<keyword evidence="6 7" id="KW-0503">Monooxygenase</keyword>
<dbReference type="AlphaFoldDB" id="A0A7W4Z6N3"/>
<dbReference type="PRINTS" id="PR00385">
    <property type="entry name" value="P450"/>
</dbReference>
<dbReference type="GO" id="GO:0008395">
    <property type="term" value="F:steroid hydroxylase activity"/>
    <property type="evidence" value="ECO:0007669"/>
    <property type="project" value="TreeGrafter"/>
</dbReference>
<dbReference type="InterPro" id="IPR036396">
    <property type="entry name" value="Cyt_P450_sf"/>
</dbReference>
<evidence type="ECO:0000256" key="6">
    <source>
        <dbReference type="ARBA" id="ARBA00023033"/>
    </source>
</evidence>
<dbReference type="GO" id="GO:0006707">
    <property type="term" value="P:cholesterol catabolic process"/>
    <property type="evidence" value="ECO:0007669"/>
    <property type="project" value="TreeGrafter"/>
</dbReference>
<dbReference type="Pfam" id="PF00067">
    <property type="entry name" value="p450"/>
    <property type="match status" value="1"/>
</dbReference>
<dbReference type="InterPro" id="IPR001128">
    <property type="entry name" value="Cyt_P450"/>
</dbReference>
<keyword evidence="4 7" id="KW-0560">Oxidoreductase</keyword>
<dbReference type="PANTHER" id="PTHR46696:SF4">
    <property type="entry name" value="BIOTIN BIOSYNTHESIS CYTOCHROME P450"/>
    <property type="match status" value="1"/>
</dbReference>
<dbReference type="Proteomes" id="UP000537130">
    <property type="component" value="Unassembled WGS sequence"/>
</dbReference>
<proteinExistence type="inferred from homology"/>
<evidence type="ECO:0000256" key="4">
    <source>
        <dbReference type="ARBA" id="ARBA00023002"/>
    </source>
</evidence>
<evidence type="ECO:0000313" key="8">
    <source>
        <dbReference type="EMBL" id="MBB3048468.1"/>
    </source>
</evidence>
<accession>A0A7W4Z6N3</accession>
<evidence type="ECO:0000256" key="5">
    <source>
        <dbReference type="ARBA" id="ARBA00023004"/>
    </source>
</evidence>
<comment type="similarity">
    <text evidence="1 7">Belongs to the cytochrome P450 family.</text>
</comment>
<dbReference type="EMBL" id="JACHWY010000003">
    <property type="protein sequence ID" value="MBB3048468.1"/>
    <property type="molecule type" value="Genomic_DNA"/>
</dbReference>
<dbReference type="Gene3D" id="1.10.630.10">
    <property type="entry name" value="Cytochrome P450"/>
    <property type="match status" value="1"/>
</dbReference>
<evidence type="ECO:0000256" key="2">
    <source>
        <dbReference type="ARBA" id="ARBA00022617"/>
    </source>
</evidence>
<keyword evidence="9" id="KW-1185">Reference proteome</keyword>
<dbReference type="InterPro" id="IPR017972">
    <property type="entry name" value="Cyt_P450_CS"/>
</dbReference>
<dbReference type="SUPFAM" id="SSF48264">
    <property type="entry name" value="Cytochrome P450"/>
    <property type="match status" value="1"/>
</dbReference>
<dbReference type="PROSITE" id="PS00086">
    <property type="entry name" value="CYTOCHROME_P450"/>
    <property type="match status" value="1"/>
</dbReference>
<dbReference type="PANTHER" id="PTHR46696">
    <property type="entry name" value="P450, PUTATIVE (EUROFUNG)-RELATED"/>
    <property type="match status" value="1"/>
</dbReference>
<dbReference type="GO" id="GO:0020037">
    <property type="term" value="F:heme binding"/>
    <property type="evidence" value="ECO:0007669"/>
    <property type="project" value="InterPro"/>
</dbReference>